<protein>
    <submittedName>
        <fullName evidence="1">VanW family protein</fullName>
    </submittedName>
</protein>
<accession>A0ABW2RMM2</accession>
<keyword evidence="2" id="KW-1185">Reference proteome</keyword>
<sequence length="326" mass="37540">MTRKKTCFIFLLTTVVLLASFLRPNLTLGFPKYPRVEAKSVQPFVPTMVLTYEGKQWVFYLNEIGFDGIDPTTLNQERAMEWIVRTLEHELNRPARSAYYRDRRIVPHQDGREVDREQIKEWLNQIHEVMGQPLEVPLNWIKPSLTTEKLQHLKEKRIGTYTTYYNHRNANRSHNIHLSVQAIDHKVLLPGEVFSFNRTVGPRSLGKGYRRARIIVKGEYSEGIGGGICQTSSTLYNSVDKAGLRIVERQTHSKHVSYVPRNRDATVSWGGPDFKFQNQLNEPILIVAKAKYGRLTISVYGPEEIQTVPRKVPTAPKETAQLEVEE</sequence>
<dbReference type="InterPro" id="IPR052913">
    <property type="entry name" value="Glycopeptide_resist_protein"/>
</dbReference>
<evidence type="ECO:0000313" key="1">
    <source>
        <dbReference type="EMBL" id="MFC7442264.1"/>
    </source>
</evidence>
<dbReference type="PANTHER" id="PTHR35788:SF1">
    <property type="entry name" value="EXPORTED PROTEIN"/>
    <property type="match status" value="1"/>
</dbReference>
<name>A0ABW2RMM2_9BACL</name>
<dbReference type="PANTHER" id="PTHR35788">
    <property type="entry name" value="EXPORTED PROTEIN-RELATED"/>
    <property type="match status" value="1"/>
</dbReference>
<organism evidence="1 2">
    <name type="scientific">Laceyella putida</name>
    <dbReference type="NCBI Taxonomy" id="110101"/>
    <lineage>
        <taxon>Bacteria</taxon>
        <taxon>Bacillati</taxon>
        <taxon>Bacillota</taxon>
        <taxon>Bacilli</taxon>
        <taxon>Bacillales</taxon>
        <taxon>Thermoactinomycetaceae</taxon>
        <taxon>Laceyella</taxon>
    </lineage>
</organism>
<reference evidence="2" key="1">
    <citation type="journal article" date="2019" name="Int. J. Syst. Evol. Microbiol.">
        <title>The Global Catalogue of Microorganisms (GCM) 10K type strain sequencing project: providing services to taxonomists for standard genome sequencing and annotation.</title>
        <authorList>
            <consortium name="The Broad Institute Genomics Platform"/>
            <consortium name="The Broad Institute Genome Sequencing Center for Infectious Disease"/>
            <person name="Wu L."/>
            <person name="Ma J."/>
        </authorList>
    </citation>
    <scope>NUCLEOTIDE SEQUENCE [LARGE SCALE GENOMIC DNA]</scope>
    <source>
        <strain evidence="2">CGMCC 1.12942</strain>
    </source>
</reference>
<dbReference type="InterPro" id="IPR007391">
    <property type="entry name" value="Vancomycin_resist_VanW"/>
</dbReference>
<gene>
    <name evidence="1" type="ORF">ACFQNG_14325</name>
</gene>
<evidence type="ECO:0000313" key="2">
    <source>
        <dbReference type="Proteomes" id="UP001596500"/>
    </source>
</evidence>
<dbReference type="RefSeq" id="WP_379866035.1">
    <property type="nucleotide sequence ID" value="NZ_JBHTBW010000047.1"/>
</dbReference>
<proteinExistence type="predicted"/>
<dbReference type="EMBL" id="JBHTBW010000047">
    <property type="protein sequence ID" value="MFC7442264.1"/>
    <property type="molecule type" value="Genomic_DNA"/>
</dbReference>
<dbReference type="Pfam" id="PF04294">
    <property type="entry name" value="VanW"/>
    <property type="match status" value="1"/>
</dbReference>
<comment type="caution">
    <text evidence="1">The sequence shown here is derived from an EMBL/GenBank/DDBJ whole genome shotgun (WGS) entry which is preliminary data.</text>
</comment>
<dbReference type="Proteomes" id="UP001596500">
    <property type="component" value="Unassembled WGS sequence"/>
</dbReference>